<proteinExistence type="predicted"/>
<gene>
    <name evidence="2" type="ORF">P8625_05870</name>
</gene>
<keyword evidence="3" id="KW-1185">Reference proteome</keyword>
<accession>A0ABY8L5X1</accession>
<dbReference type="EMBL" id="CP122539">
    <property type="protein sequence ID" value="WGH76684.1"/>
    <property type="molecule type" value="Genomic_DNA"/>
</dbReference>
<evidence type="ECO:0000313" key="3">
    <source>
        <dbReference type="Proteomes" id="UP001232001"/>
    </source>
</evidence>
<sequence length="73" mass="8120">MKRLSIQSLVKYELTSEEKSKVFAGDPIELPSDFSSNGYGDPDTDGEEECFKLPPGGTRDECYEKNNKKSLGL</sequence>
<feature type="compositionally biased region" description="Basic and acidic residues" evidence="1">
    <location>
        <begin position="58"/>
        <end position="67"/>
    </location>
</feature>
<evidence type="ECO:0000313" key="2">
    <source>
        <dbReference type="EMBL" id="WGH76684.1"/>
    </source>
</evidence>
<reference evidence="2 3" key="1">
    <citation type="submission" date="2023-04" db="EMBL/GenBank/DDBJ databases">
        <title>Tenacibaculum tangerinum sp. nov., isolated from sea tidal flat of South Korea.</title>
        <authorList>
            <person name="Lee S.H."/>
            <person name="Kim J.-J."/>
        </authorList>
    </citation>
    <scope>NUCLEOTIDE SEQUENCE [LARGE SCALE GENOMIC DNA]</scope>
    <source>
        <strain evidence="2 3">GRR-S3-23</strain>
    </source>
</reference>
<dbReference type="Proteomes" id="UP001232001">
    <property type="component" value="Chromosome"/>
</dbReference>
<name>A0ABY8L5X1_9FLAO</name>
<protein>
    <submittedName>
        <fullName evidence="2">Uncharacterized protein</fullName>
    </submittedName>
</protein>
<evidence type="ECO:0000256" key="1">
    <source>
        <dbReference type="SAM" id="MobiDB-lite"/>
    </source>
</evidence>
<organism evidence="2 3">
    <name type="scientific">Tenacibaculum tangerinum</name>
    <dbReference type="NCBI Taxonomy" id="3038772"/>
    <lineage>
        <taxon>Bacteria</taxon>
        <taxon>Pseudomonadati</taxon>
        <taxon>Bacteroidota</taxon>
        <taxon>Flavobacteriia</taxon>
        <taxon>Flavobacteriales</taxon>
        <taxon>Flavobacteriaceae</taxon>
        <taxon>Tenacibaculum</taxon>
    </lineage>
</organism>
<feature type="region of interest" description="Disordered" evidence="1">
    <location>
        <begin position="31"/>
        <end position="73"/>
    </location>
</feature>
<dbReference type="RefSeq" id="WP_279652547.1">
    <property type="nucleotide sequence ID" value="NZ_CP122539.1"/>
</dbReference>